<dbReference type="OrthoDB" id="9798585at2"/>
<dbReference type="InterPro" id="IPR011051">
    <property type="entry name" value="RmlC_Cupin_sf"/>
</dbReference>
<dbReference type="Gene3D" id="2.60.120.10">
    <property type="entry name" value="Jelly Rolls"/>
    <property type="match status" value="1"/>
</dbReference>
<sequence>MNPNPRFGALGAGATAREGGEAVAILLAEKGVTVERIASRRAASPAGFWYDQPATEFVLLVAGEAGLGFDDGSERRMVAGDWAVLPAHCRHRVAWTSEAALWLAVHLPG</sequence>
<evidence type="ECO:0000313" key="2">
    <source>
        <dbReference type="Proteomes" id="UP000199473"/>
    </source>
</evidence>
<organism evidence="1 2">
    <name type="scientific">Falsiroseomonas stagni DSM 19981</name>
    <dbReference type="NCBI Taxonomy" id="1123062"/>
    <lineage>
        <taxon>Bacteria</taxon>
        <taxon>Pseudomonadati</taxon>
        <taxon>Pseudomonadota</taxon>
        <taxon>Alphaproteobacteria</taxon>
        <taxon>Acetobacterales</taxon>
        <taxon>Roseomonadaceae</taxon>
        <taxon>Falsiroseomonas</taxon>
    </lineage>
</organism>
<reference evidence="1 2" key="1">
    <citation type="submission" date="2016-10" db="EMBL/GenBank/DDBJ databases">
        <authorList>
            <person name="de Groot N.N."/>
        </authorList>
    </citation>
    <scope>NUCLEOTIDE SEQUENCE [LARGE SCALE GENOMIC DNA]</scope>
    <source>
        <strain evidence="1 2">DSM 19981</strain>
    </source>
</reference>
<dbReference type="STRING" id="1123062.SAMN02745775_108152"/>
<dbReference type="InterPro" id="IPR014710">
    <property type="entry name" value="RmlC-like_jellyroll"/>
</dbReference>
<gene>
    <name evidence="1" type="ORF">SAMN02745775_108152</name>
</gene>
<accession>A0A1I4CUG3</accession>
<dbReference type="CDD" id="cd06981">
    <property type="entry name" value="cupin_reut_a1446"/>
    <property type="match status" value="1"/>
</dbReference>
<dbReference type="EMBL" id="FOSQ01000008">
    <property type="protein sequence ID" value="SFK83979.1"/>
    <property type="molecule type" value="Genomic_DNA"/>
</dbReference>
<dbReference type="RefSeq" id="WP_092961600.1">
    <property type="nucleotide sequence ID" value="NZ_FOSQ01000008.1"/>
</dbReference>
<dbReference type="Proteomes" id="UP000199473">
    <property type="component" value="Unassembled WGS sequence"/>
</dbReference>
<proteinExistence type="predicted"/>
<keyword evidence="2" id="KW-1185">Reference proteome</keyword>
<evidence type="ECO:0000313" key="1">
    <source>
        <dbReference type="EMBL" id="SFK83979.1"/>
    </source>
</evidence>
<protein>
    <submittedName>
        <fullName evidence="1">Cupin 2 domain-containing protein</fullName>
    </submittedName>
</protein>
<dbReference type="SUPFAM" id="SSF51182">
    <property type="entry name" value="RmlC-like cupins"/>
    <property type="match status" value="1"/>
</dbReference>
<name>A0A1I4CUG3_9PROT</name>
<dbReference type="AlphaFoldDB" id="A0A1I4CUG3"/>